<dbReference type="EMBL" id="UZAL01043643">
    <property type="protein sequence ID" value="VDP81557.1"/>
    <property type="molecule type" value="Genomic_DNA"/>
</dbReference>
<protein>
    <submittedName>
        <fullName evidence="1">Uncharacterized protein</fullName>
    </submittedName>
</protein>
<accession>A0A3P8FYW9</accession>
<reference evidence="1 2" key="1">
    <citation type="submission" date="2018-11" db="EMBL/GenBank/DDBJ databases">
        <authorList>
            <consortium name="Pathogen Informatics"/>
        </authorList>
    </citation>
    <scope>NUCLEOTIDE SEQUENCE [LARGE SCALE GENOMIC DNA]</scope>
    <source>
        <strain>Denwood</strain>
        <strain evidence="2">Zambia</strain>
    </source>
</reference>
<name>A0A3P8FYW9_9TREM</name>
<dbReference type="AlphaFoldDB" id="A0A3P8FYW9"/>
<organism evidence="1 2">
    <name type="scientific">Schistosoma mattheei</name>
    <dbReference type="NCBI Taxonomy" id="31246"/>
    <lineage>
        <taxon>Eukaryota</taxon>
        <taxon>Metazoa</taxon>
        <taxon>Spiralia</taxon>
        <taxon>Lophotrochozoa</taxon>
        <taxon>Platyhelminthes</taxon>
        <taxon>Trematoda</taxon>
        <taxon>Digenea</taxon>
        <taxon>Strigeidida</taxon>
        <taxon>Schistosomatoidea</taxon>
        <taxon>Schistosomatidae</taxon>
        <taxon>Schistosoma</taxon>
    </lineage>
</organism>
<dbReference type="Proteomes" id="UP000269396">
    <property type="component" value="Unassembled WGS sequence"/>
</dbReference>
<gene>
    <name evidence="1" type="ORF">SMTD_LOCUS20094</name>
</gene>
<sequence length="33" mass="4056">MNRFFIFTLTSRWNPDTWIRSHMPRSASEKQTI</sequence>
<proteinExistence type="predicted"/>
<keyword evidence="2" id="KW-1185">Reference proteome</keyword>
<evidence type="ECO:0000313" key="1">
    <source>
        <dbReference type="EMBL" id="VDP81557.1"/>
    </source>
</evidence>
<evidence type="ECO:0000313" key="2">
    <source>
        <dbReference type="Proteomes" id="UP000269396"/>
    </source>
</evidence>